<reference evidence="2 3" key="1">
    <citation type="submission" date="2015-01" db="EMBL/GenBank/DDBJ databases">
        <title>The Genome Sequence of Ochroconis gallopava CBS43764.</title>
        <authorList>
            <consortium name="The Broad Institute Genomics Platform"/>
            <person name="Cuomo C."/>
            <person name="de Hoog S."/>
            <person name="Gorbushina A."/>
            <person name="Stielow B."/>
            <person name="Teixiera M."/>
            <person name="Abouelleil A."/>
            <person name="Chapman S.B."/>
            <person name="Priest M."/>
            <person name="Young S.K."/>
            <person name="Wortman J."/>
            <person name="Nusbaum C."/>
            <person name="Birren B."/>
        </authorList>
    </citation>
    <scope>NUCLEOTIDE SEQUENCE [LARGE SCALE GENOMIC DNA]</scope>
    <source>
        <strain evidence="2 3">CBS 43764</strain>
    </source>
</reference>
<feature type="compositionally biased region" description="Basic and acidic residues" evidence="1">
    <location>
        <begin position="57"/>
        <end position="70"/>
    </location>
</feature>
<accession>A0A0D1ZXG5</accession>
<organism evidence="2 3">
    <name type="scientific">Verruconis gallopava</name>
    <dbReference type="NCBI Taxonomy" id="253628"/>
    <lineage>
        <taxon>Eukaryota</taxon>
        <taxon>Fungi</taxon>
        <taxon>Dikarya</taxon>
        <taxon>Ascomycota</taxon>
        <taxon>Pezizomycotina</taxon>
        <taxon>Dothideomycetes</taxon>
        <taxon>Pleosporomycetidae</taxon>
        <taxon>Venturiales</taxon>
        <taxon>Sympoventuriaceae</taxon>
        <taxon>Verruconis</taxon>
    </lineage>
</organism>
<dbReference type="VEuPathDB" id="FungiDB:PV09_09462"/>
<proteinExistence type="predicted"/>
<dbReference type="EMBL" id="KN847599">
    <property type="protein sequence ID" value="KIV98764.1"/>
    <property type="molecule type" value="Genomic_DNA"/>
</dbReference>
<protein>
    <submittedName>
        <fullName evidence="2">Uncharacterized protein</fullName>
    </submittedName>
</protein>
<evidence type="ECO:0000313" key="2">
    <source>
        <dbReference type="EMBL" id="KIV98764.1"/>
    </source>
</evidence>
<dbReference type="AlphaFoldDB" id="A0A0D1ZXG5"/>
<gene>
    <name evidence="2" type="ORF">PV09_09462</name>
</gene>
<dbReference type="InParanoid" id="A0A0D1ZXG5"/>
<feature type="region of interest" description="Disordered" evidence="1">
    <location>
        <begin position="38"/>
        <end position="70"/>
    </location>
</feature>
<feature type="compositionally biased region" description="Acidic residues" evidence="1">
    <location>
        <begin position="40"/>
        <end position="56"/>
    </location>
</feature>
<name>A0A0D1ZXG5_9PEZI</name>
<dbReference type="HOGENOM" id="CLU_089722_0_0_1"/>
<dbReference type="OrthoDB" id="3943268at2759"/>
<sequence length="192" mass="22306">MARLQNPESQARYMSYIVMFVYYVLRLVENEEVYLAALSDSDDSDESEDPNDDDDSDKNSEDGQEEERRPDLFEDARELFPWQGRQKDLARELWAGLEESNEKAHVTLLLRLLDSFIFQNTGDNLFSSGLIHYIAVLRIDTKINRLQTAKNYSYMLASMVYCTRVIAIESLLLSAERQQQGDEDRAGFIQKR</sequence>
<keyword evidence="3" id="KW-1185">Reference proteome</keyword>
<evidence type="ECO:0000313" key="3">
    <source>
        <dbReference type="Proteomes" id="UP000053259"/>
    </source>
</evidence>
<evidence type="ECO:0000256" key="1">
    <source>
        <dbReference type="SAM" id="MobiDB-lite"/>
    </source>
</evidence>
<dbReference type="Proteomes" id="UP000053259">
    <property type="component" value="Unassembled WGS sequence"/>
</dbReference>
<dbReference type="GeneID" id="27317435"/>
<dbReference type="RefSeq" id="XP_016208634.1">
    <property type="nucleotide sequence ID" value="XM_016363522.1"/>
</dbReference>